<accession>A0A154IS63</accession>
<name>A0A154IS63_RHILE</name>
<organism evidence="1">
    <name type="scientific">Rhizobium leguminosarum</name>
    <dbReference type="NCBI Taxonomy" id="384"/>
    <lineage>
        <taxon>Bacteria</taxon>
        <taxon>Pseudomonadati</taxon>
        <taxon>Pseudomonadota</taxon>
        <taxon>Alphaproteobacteria</taxon>
        <taxon>Hyphomicrobiales</taxon>
        <taxon>Rhizobiaceae</taxon>
        <taxon>Rhizobium/Agrobacterium group</taxon>
        <taxon>Rhizobium</taxon>
    </lineage>
</organism>
<comment type="caution">
    <text evidence="1">The sequence shown here is derived from an EMBL/GenBank/DDBJ whole genome shotgun (WGS) entry which is preliminary data.</text>
</comment>
<evidence type="ECO:0000313" key="1">
    <source>
        <dbReference type="EMBL" id="KZB03449.1"/>
    </source>
</evidence>
<reference evidence="1" key="1">
    <citation type="submission" date="2016-03" db="EMBL/GenBank/DDBJ databases">
        <title>Microsymbionts genomes from the relict species Vavilovia formosa.</title>
        <authorList>
            <person name="Chirak E."/>
            <person name="Kimeklis A."/>
            <person name="Kopat V."/>
            <person name="Andronov E."/>
        </authorList>
    </citation>
    <scope>NUCLEOTIDE SEQUENCE [LARGE SCALE GENOMIC DNA]</scope>
    <source>
        <strain evidence="1">Vaf12</strain>
    </source>
</reference>
<dbReference type="Pfam" id="PF13289">
    <property type="entry name" value="SIR2_2"/>
    <property type="match status" value="1"/>
</dbReference>
<protein>
    <submittedName>
        <fullName evidence="1">Uncharacterized protein</fullName>
    </submittedName>
</protein>
<gene>
    <name evidence="1" type="ORF">A4A59_00255</name>
</gene>
<dbReference type="AlphaFoldDB" id="A0A154IS63"/>
<dbReference type="EMBL" id="LVYU01000001">
    <property type="protein sequence ID" value="KZB03449.1"/>
    <property type="molecule type" value="Genomic_DNA"/>
</dbReference>
<proteinExistence type="predicted"/>
<dbReference type="RefSeq" id="WP_062939701.1">
    <property type="nucleotide sequence ID" value="NZ_CP171844.1"/>
</dbReference>
<sequence>MKIKSSQGGGRWLQVEAAEDGPDAALADIRRALSSAVRSQNLVVLTGLGTSLCVVNDGARAAPTMGELLQGLKAAFAEIDHAKGSTEGTRWKSFTSLANAAEDIADLEYLMSRATLAVDFLPEAQGSALKELLVVAERVIRQKVDFLKDSTQLPVHEAFLRRVARRSARRARTKVFTTNYDLCFERAARRSGFVVVDGFAFGSDDVFDSAQFAYDVVRRSAGEEKSDFIENLFHLYKLHGSIDWELDGKSGRISRKPGSGKPLLIYPRSTKYEMAFSQPYIEMMGALQGSLRATNTTLLVIGFGFNDKHIAEPILGAIRANLSLNVIVVNPDIEGASGNGGNTYLGAISSLIDGGDARLALIAAKFEEIVPVVPDVIAETELERHAERIRAIGSFNG</sequence>